<keyword evidence="1" id="KW-0472">Membrane</keyword>
<proteinExistence type="predicted"/>
<sequence length="346" mass="36858">MADKLDRLLDDALHLAVADEPAMTDRELAEGRQRLVAALSEPRTATRSKPRRTRWLAAAAAVGVLAAGGVVVQSLDLTGAGTSPTASAADALNRAADLAASVSDEPLSPTQYRYIRSRYRGVTKTVGEDVAWTSGLVNEQWIPADPRQEWMERQQDDGPVDWVPGMEGEGTPPGNPAQRNGEFRAPCGDFSYMAAGQPDKCAAGDWRNPIPEFLAGLPTDPEALYHRLVADGGNGDAGAFSLACGALSSGRLPAEYRARLYRALAHVPGIQVTADRTNLDGAEGIALGARYHDDFTEVIIDPSNGRFIGWRQVVAEDDGSLEKGTVRQLSATTTGVADRIGVAPTR</sequence>
<dbReference type="Proteomes" id="UP000547510">
    <property type="component" value="Unassembled WGS sequence"/>
</dbReference>
<dbReference type="EMBL" id="JACHJN010000005">
    <property type="protein sequence ID" value="MBB5957035.1"/>
    <property type="molecule type" value="Genomic_DNA"/>
</dbReference>
<comment type="caution">
    <text evidence="2">The sequence shown here is derived from an EMBL/GenBank/DDBJ whole genome shotgun (WGS) entry which is preliminary data.</text>
</comment>
<name>A0A841CM03_9PSEU</name>
<dbReference type="RefSeq" id="WP_184691799.1">
    <property type="nucleotide sequence ID" value="NZ_JACHJN010000005.1"/>
</dbReference>
<dbReference type="InterPro" id="IPR047789">
    <property type="entry name" value="CU044_5270-like"/>
</dbReference>
<protein>
    <submittedName>
        <fullName evidence="2">Uncharacterized protein</fullName>
    </submittedName>
</protein>
<evidence type="ECO:0000313" key="2">
    <source>
        <dbReference type="EMBL" id="MBB5957035.1"/>
    </source>
</evidence>
<dbReference type="AlphaFoldDB" id="A0A841CM03"/>
<keyword evidence="1" id="KW-0812">Transmembrane</keyword>
<keyword evidence="3" id="KW-1185">Reference proteome</keyword>
<feature type="transmembrane region" description="Helical" evidence="1">
    <location>
        <begin position="55"/>
        <end position="75"/>
    </location>
</feature>
<gene>
    <name evidence="2" type="ORF">FHS29_003628</name>
</gene>
<organism evidence="2 3">
    <name type="scientific">Saccharothrix tamanrassetensis</name>
    <dbReference type="NCBI Taxonomy" id="1051531"/>
    <lineage>
        <taxon>Bacteria</taxon>
        <taxon>Bacillati</taxon>
        <taxon>Actinomycetota</taxon>
        <taxon>Actinomycetes</taxon>
        <taxon>Pseudonocardiales</taxon>
        <taxon>Pseudonocardiaceae</taxon>
        <taxon>Saccharothrix</taxon>
    </lineage>
</organism>
<accession>A0A841CM03</accession>
<evidence type="ECO:0000256" key="1">
    <source>
        <dbReference type="SAM" id="Phobius"/>
    </source>
</evidence>
<reference evidence="2 3" key="1">
    <citation type="submission" date="2020-08" db="EMBL/GenBank/DDBJ databases">
        <title>Genomic Encyclopedia of Type Strains, Phase III (KMG-III): the genomes of soil and plant-associated and newly described type strains.</title>
        <authorList>
            <person name="Whitman W."/>
        </authorList>
    </citation>
    <scope>NUCLEOTIDE SEQUENCE [LARGE SCALE GENOMIC DNA]</scope>
    <source>
        <strain evidence="2 3">CECT 8640</strain>
    </source>
</reference>
<keyword evidence="1" id="KW-1133">Transmembrane helix</keyword>
<evidence type="ECO:0000313" key="3">
    <source>
        <dbReference type="Proteomes" id="UP000547510"/>
    </source>
</evidence>
<dbReference type="NCBIfam" id="NF038083">
    <property type="entry name" value="CU044_5270_fam"/>
    <property type="match status" value="1"/>
</dbReference>